<dbReference type="Pfam" id="PF25534">
    <property type="entry name" value="DUF7918"/>
    <property type="match status" value="1"/>
</dbReference>
<comment type="caution">
    <text evidence="3">The sequence shown here is derived from an EMBL/GenBank/DDBJ whole genome shotgun (WGS) entry which is preliminary data.</text>
</comment>
<feature type="region of interest" description="Disordered" evidence="1">
    <location>
        <begin position="261"/>
        <end position="294"/>
    </location>
</feature>
<dbReference type="Proteomes" id="UP000076154">
    <property type="component" value="Unassembled WGS sequence"/>
</dbReference>
<dbReference type="STRING" id="39966.A0A369K233"/>
<dbReference type="AlphaFoldDB" id="A0A369K233"/>
<dbReference type="InterPro" id="IPR057678">
    <property type="entry name" value="DUF7918"/>
</dbReference>
<evidence type="ECO:0000313" key="4">
    <source>
        <dbReference type="Proteomes" id="UP000076154"/>
    </source>
</evidence>
<keyword evidence="4" id="KW-1185">Reference proteome</keyword>
<dbReference type="OrthoDB" id="3364132at2759"/>
<evidence type="ECO:0000313" key="3">
    <source>
        <dbReference type="EMBL" id="RDB28689.1"/>
    </source>
</evidence>
<evidence type="ECO:0000256" key="1">
    <source>
        <dbReference type="SAM" id="MobiDB-lite"/>
    </source>
</evidence>
<feature type="compositionally biased region" description="Acidic residues" evidence="1">
    <location>
        <begin position="220"/>
        <end position="240"/>
    </location>
</feature>
<reference evidence="3" key="1">
    <citation type="submission" date="2018-04" db="EMBL/GenBank/DDBJ databases">
        <title>Whole genome sequencing of Hypsizygus marmoreus.</title>
        <authorList>
            <person name="Choi I.-G."/>
            <person name="Min B."/>
            <person name="Kim J.-G."/>
            <person name="Kim S."/>
            <person name="Oh Y.-L."/>
            <person name="Kong W.-S."/>
            <person name="Park H."/>
            <person name="Jeong J."/>
            <person name="Song E.-S."/>
        </authorList>
    </citation>
    <scope>NUCLEOTIDE SEQUENCE [LARGE SCALE GENOMIC DNA]</scope>
    <source>
        <strain evidence="3">51987-8</strain>
    </source>
</reference>
<feature type="domain" description="DUF7918" evidence="2">
    <location>
        <begin position="5"/>
        <end position="201"/>
    </location>
</feature>
<name>A0A369K233_HYPMA</name>
<proteinExistence type="predicted"/>
<feature type="region of interest" description="Disordered" evidence="1">
    <location>
        <begin position="202"/>
        <end position="240"/>
    </location>
</feature>
<feature type="compositionally biased region" description="Basic and acidic residues" evidence="1">
    <location>
        <begin position="209"/>
        <end position="219"/>
    </location>
</feature>
<dbReference type="InParanoid" id="A0A369K233"/>
<dbReference type="EMBL" id="LUEZ02000010">
    <property type="protein sequence ID" value="RDB28689.1"/>
    <property type="molecule type" value="Genomic_DNA"/>
</dbReference>
<organism evidence="3 4">
    <name type="scientific">Hypsizygus marmoreus</name>
    <name type="common">White beech mushroom</name>
    <name type="synonym">Agaricus marmoreus</name>
    <dbReference type="NCBI Taxonomy" id="39966"/>
    <lineage>
        <taxon>Eukaryota</taxon>
        <taxon>Fungi</taxon>
        <taxon>Dikarya</taxon>
        <taxon>Basidiomycota</taxon>
        <taxon>Agaricomycotina</taxon>
        <taxon>Agaricomycetes</taxon>
        <taxon>Agaricomycetidae</taxon>
        <taxon>Agaricales</taxon>
        <taxon>Tricholomatineae</taxon>
        <taxon>Lyophyllaceae</taxon>
        <taxon>Hypsizygus</taxon>
    </lineage>
</organism>
<dbReference type="PANTHER" id="PTHR36223">
    <property type="entry name" value="BETA-LACTAMASE-TYPE TRANSPEPTIDASE FOLD DOMAIN CONTAINING PROTEIN"/>
    <property type="match status" value="1"/>
</dbReference>
<sequence length="294" mass="32434">MQLNGFEVHVNVDGAHIPEYSMKAEQDGKTISCWIPSEAGKCFTVTWRPVIGRPDEIAAVLKIDGISLGGYYLPANLTPTVVHSGARTSLTTERSYVFSSLVTTDDDVYLNNDNIKNIGDIAISFRKVRREAGEAVTRVCKLSDDKVHERSKKAMAHRVQLGETKQLAPQTAVKVKHLSVLAQFVFRYRSIDILRADGIAPPLPVARKTSGEKRKADEITRDDDEDGEEQESRDDEEADQAELKALLAAVNTINERVNAIQVKMTKKSGSTSKKKKVKTEPRSALASGEVIDLT</sequence>
<gene>
    <name evidence="3" type="ORF">Hypma_014844</name>
</gene>
<accession>A0A369K233</accession>
<evidence type="ECO:0000259" key="2">
    <source>
        <dbReference type="Pfam" id="PF25534"/>
    </source>
</evidence>
<dbReference type="PANTHER" id="PTHR36223:SF1">
    <property type="entry name" value="TRANSCRIPTION ELONGATION FACTOR EAF N-TERMINAL DOMAIN-CONTAINING PROTEIN"/>
    <property type="match status" value="1"/>
</dbReference>
<protein>
    <recommendedName>
        <fullName evidence="2">DUF7918 domain-containing protein</fullName>
    </recommendedName>
</protein>